<dbReference type="EMBL" id="RIBP01000003">
    <property type="protein sequence ID" value="TRZ39256.1"/>
    <property type="molecule type" value="Genomic_DNA"/>
</dbReference>
<name>A0A553SQL6_NIACI</name>
<comment type="caution">
    <text evidence="2">The sequence shown here is derived from an EMBL/GenBank/DDBJ whole genome shotgun (WGS) entry which is preliminary data.</text>
</comment>
<evidence type="ECO:0000313" key="2">
    <source>
        <dbReference type="EMBL" id="TRZ39256.1"/>
    </source>
</evidence>
<organism evidence="2">
    <name type="scientific">Niallia circulans</name>
    <name type="common">Bacillus circulans</name>
    <dbReference type="NCBI Taxonomy" id="1397"/>
    <lineage>
        <taxon>Bacteria</taxon>
        <taxon>Bacillati</taxon>
        <taxon>Bacillota</taxon>
        <taxon>Bacilli</taxon>
        <taxon>Bacillales</taxon>
        <taxon>Bacillaceae</taxon>
        <taxon>Niallia</taxon>
    </lineage>
</organism>
<geneLocation type="plasmid" evidence="2">
    <name>unnamed2</name>
</geneLocation>
<reference evidence="2" key="1">
    <citation type="submission" date="2018-10" db="EMBL/GenBank/DDBJ databases">
        <title>FDA dAtabase for Regulatory Grade micrObial Sequences (FDA-ARGOS): Supporting development and validation of Infectious Disease Dx tests.</title>
        <authorList>
            <person name="Minogue T."/>
            <person name="Wolcott M."/>
            <person name="Wasieloski L."/>
            <person name="Aguilar W."/>
            <person name="Moore D."/>
            <person name="Tallon L.J."/>
            <person name="Sadzewicz L."/>
            <person name="Sengamalay N."/>
            <person name="Ott S."/>
            <person name="Godinez A."/>
            <person name="Nagaraj S."/>
            <person name="Vavikolanu K."/>
            <person name="Vyas G."/>
            <person name="Nadendla S."/>
            <person name="Aluvathingal J."/>
            <person name="Sichtig H."/>
        </authorList>
    </citation>
    <scope>NUCLEOTIDE SEQUENCE</scope>
    <source>
        <strain evidence="2">FDAARGOS_343</strain>
        <plasmid evidence="2">unnamed2</plasmid>
    </source>
</reference>
<gene>
    <name evidence="2" type="ORF">CEQ21_07770</name>
</gene>
<sequence length="82" mass="9422">MSQNTQSKILSIDEQIKKLQDKKKREITKLERSTGKKFLEKFNLENKSLDEIYSFMDTLELLTKDSLPSESASDVNNGQPAQ</sequence>
<accession>A0A553SQL6</accession>
<dbReference type="AlphaFoldDB" id="A0A553SQL6"/>
<keyword evidence="1" id="KW-0175">Coiled coil</keyword>
<dbReference type="RefSeq" id="WP_185762836.1">
    <property type="nucleotide sequence ID" value="NZ_CM017506.1"/>
</dbReference>
<feature type="coiled-coil region" evidence="1">
    <location>
        <begin position="2"/>
        <end position="36"/>
    </location>
</feature>
<protein>
    <submittedName>
        <fullName evidence="2">Uncharacterized protein</fullName>
    </submittedName>
</protein>
<evidence type="ECO:0000256" key="1">
    <source>
        <dbReference type="SAM" id="Coils"/>
    </source>
</evidence>
<proteinExistence type="predicted"/>
<dbReference type="Proteomes" id="UP000319837">
    <property type="component" value="Plasmid unnamed2"/>
</dbReference>
<keyword evidence="2" id="KW-0614">Plasmid</keyword>